<dbReference type="Pfam" id="PF08550">
    <property type="entry name" value="GATA_AreA"/>
    <property type="match status" value="1"/>
</dbReference>
<feature type="compositionally biased region" description="Low complexity" evidence="1">
    <location>
        <begin position="164"/>
        <end position="173"/>
    </location>
</feature>
<accession>A0A163MIK2</accession>
<dbReference type="Proteomes" id="UP000078561">
    <property type="component" value="Unassembled WGS sequence"/>
</dbReference>
<dbReference type="PANTHER" id="PTHR28051:SF1">
    <property type="entry name" value="PROTEIN MTL1-RELATED"/>
    <property type="match status" value="1"/>
</dbReference>
<dbReference type="InterPro" id="IPR052292">
    <property type="entry name" value="Glucose_repression_reg"/>
</dbReference>
<feature type="region of interest" description="Disordered" evidence="1">
    <location>
        <begin position="122"/>
        <end position="187"/>
    </location>
</feature>
<feature type="compositionally biased region" description="Pro residues" evidence="1">
    <location>
        <begin position="174"/>
        <end position="183"/>
    </location>
</feature>
<reference evidence="3" key="1">
    <citation type="submission" date="2016-04" db="EMBL/GenBank/DDBJ databases">
        <authorList>
            <person name="Evans L.H."/>
            <person name="Alamgir A."/>
            <person name="Owens N."/>
            <person name="Weber N.D."/>
            <person name="Virtaneva K."/>
            <person name="Barbian K."/>
            <person name="Babar A."/>
            <person name="Rosenke K."/>
        </authorList>
    </citation>
    <scope>NUCLEOTIDE SEQUENCE [LARGE SCALE GENOMIC DNA]</scope>
    <source>
        <strain evidence="3">CBS 101.48</strain>
    </source>
</reference>
<name>A0A163MIK2_ABSGL</name>
<feature type="compositionally biased region" description="Low complexity" evidence="1">
    <location>
        <begin position="304"/>
        <end position="318"/>
    </location>
</feature>
<evidence type="ECO:0000259" key="2">
    <source>
        <dbReference type="Pfam" id="PF08550"/>
    </source>
</evidence>
<gene>
    <name evidence="3" type="primary">ABSGL_11204.1 scaffold 12295</name>
</gene>
<dbReference type="STRING" id="4829.A0A163MIK2"/>
<dbReference type="GO" id="GO:0042149">
    <property type="term" value="P:cellular response to glucose starvation"/>
    <property type="evidence" value="ECO:0007669"/>
    <property type="project" value="TreeGrafter"/>
</dbReference>
<dbReference type="PANTHER" id="PTHR28051">
    <property type="entry name" value="PROTEIN MTL1-RELATED"/>
    <property type="match status" value="1"/>
</dbReference>
<feature type="compositionally biased region" description="Acidic residues" evidence="1">
    <location>
        <begin position="372"/>
        <end position="389"/>
    </location>
</feature>
<feature type="region of interest" description="Disordered" evidence="1">
    <location>
        <begin position="503"/>
        <end position="626"/>
    </location>
</feature>
<dbReference type="InParanoid" id="A0A163MIK2"/>
<evidence type="ECO:0000313" key="4">
    <source>
        <dbReference type="Proteomes" id="UP000078561"/>
    </source>
</evidence>
<dbReference type="AlphaFoldDB" id="A0A163MIK2"/>
<organism evidence="3">
    <name type="scientific">Absidia glauca</name>
    <name type="common">Pin mould</name>
    <dbReference type="NCBI Taxonomy" id="4829"/>
    <lineage>
        <taxon>Eukaryota</taxon>
        <taxon>Fungi</taxon>
        <taxon>Fungi incertae sedis</taxon>
        <taxon>Mucoromycota</taxon>
        <taxon>Mucoromycotina</taxon>
        <taxon>Mucoromycetes</taxon>
        <taxon>Mucorales</taxon>
        <taxon>Cunninghamellaceae</taxon>
        <taxon>Absidia</taxon>
    </lineage>
</organism>
<protein>
    <recommendedName>
        <fullName evidence="2">Nitrogen regulatory protein areA GATA-like domain-containing protein</fullName>
    </recommendedName>
</protein>
<dbReference type="GO" id="GO:0005773">
    <property type="term" value="C:vacuole"/>
    <property type="evidence" value="ECO:0007669"/>
    <property type="project" value="GOC"/>
</dbReference>
<feature type="compositionally biased region" description="Acidic residues" evidence="1">
    <location>
        <begin position="512"/>
        <end position="539"/>
    </location>
</feature>
<feature type="compositionally biased region" description="Low complexity" evidence="1">
    <location>
        <begin position="467"/>
        <end position="476"/>
    </location>
</feature>
<feature type="compositionally biased region" description="Basic and acidic residues" evidence="1">
    <location>
        <begin position="279"/>
        <end position="290"/>
    </location>
</feature>
<feature type="region of interest" description="Disordered" evidence="1">
    <location>
        <begin position="258"/>
        <end position="355"/>
    </location>
</feature>
<dbReference type="EMBL" id="LT554468">
    <property type="protein sequence ID" value="SAM05329.1"/>
    <property type="molecule type" value="Genomic_DNA"/>
</dbReference>
<dbReference type="OrthoDB" id="5563539at2759"/>
<keyword evidence="4" id="KW-1185">Reference proteome</keyword>
<proteinExistence type="predicted"/>
<feature type="compositionally biased region" description="Low complexity" evidence="1">
    <location>
        <begin position="145"/>
        <end position="155"/>
    </location>
</feature>
<sequence length="638" mass="70274">MPKKHTADDDSESQKRTDVQSPEVCVDYLSYTFDEMDLAASWRMMTKQKKDIVNGIRLENASWRTWAKQRNHLKTISPETLNWLKDSDVTWLYGPLHTVTKSDQNDRYAPKESSAHDKFGLIHASDPPLTDKDITGTPSAPPLPSTTVTRSPSSPIINIPVGATSSSSQQTQQPPQPPQPQPQRPLKSALKKVTMSDILRRSASEFHVSDLNEAGGSSMSLSEANRQLGVFSPAVIATHRQPKLRFNQRVEQYMVISDDDGSSANGSLPKVKMTANLPSRHDVYSSDRTDASAAGSGTGRHSDSNNNGSNHGGNTSNRINDNDDGDSSTDDGQHEVVDESDNEIGPSHSQRHSYRNESGQLYHRASHYMVSSDDDDDDDNDDDDDDDDGGLVMQHHHHYSNSKSSNNNNTPRSIKRIEPAILKCSSSYSDNSIASSLSRRGSLSSWDDNDDDDRRSVHLPSYQLNRQTTSTTSDQSIQWEGQTCVVYDVAPSDAESDFVDDDWDLQRHSNDDDNGSLDDGSLDDGSLDDDTKDDSDSENDNIAINYGTGEGSNISRQKSPMQVDVAKSKQSVDPPLILSPGKASKSQPTSEPSDATHSHTTNHPSSSRDDRSIDRQQQSSPSVFGNLGQWASSYFWKS</sequence>
<feature type="domain" description="Nitrogen regulatory protein areA GATA-like" evidence="2">
    <location>
        <begin position="41"/>
        <end position="68"/>
    </location>
</feature>
<feature type="compositionally biased region" description="Polar residues" evidence="1">
    <location>
        <begin position="584"/>
        <end position="595"/>
    </location>
</feature>
<feature type="compositionally biased region" description="Low complexity" evidence="1">
    <location>
        <begin position="427"/>
        <end position="445"/>
    </location>
</feature>
<evidence type="ECO:0000256" key="1">
    <source>
        <dbReference type="SAM" id="MobiDB-lite"/>
    </source>
</evidence>
<feature type="compositionally biased region" description="Polar residues" evidence="1">
    <location>
        <begin position="551"/>
        <end position="560"/>
    </location>
</feature>
<feature type="region of interest" description="Disordered" evidence="1">
    <location>
        <begin position="370"/>
        <end position="412"/>
    </location>
</feature>
<dbReference type="GO" id="GO:0007039">
    <property type="term" value="P:protein catabolic process in the vacuole"/>
    <property type="evidence" value="ECO:0007669"/>
    <property type="project" value="TreeGrafter"/>
</dbReference>
<dbReference type="InterPro" id="IPR013860">
    <property type="entry name" value="AreA_GATA"/>
</dbReference>
<feature type="region of interest" description="Disordered" evidence="1">
    <location>
        <begin position="1"/>
        <end position="20"/>
    </location>
</feature>
<feature type="compositionally biased region" description="Basic and acidic residues" evidence="1">
    <location>
        <begin position="1"/>
        <end position="18"/>
    </location>
</feature>
<feature type="region of interest" description="Disordered" evidence="1">
    <location>
        <begin position="427"/>
        <end position="476"/>
    </location>
</feature>
<evidence type="ECO:0000313" key="3">
    <source>
        <dbReference type="EMBL" id="SAM05329.1"/>
    </source>
</evidence>